<dbReference type="EMBL" id="JADOUE010000001">
    <property type="protein sequence ID" value="MBG6123199.1"/>
    <property type="molecule type" value="Genomic_DNA"/>
</dbReference>
<feature type="domain" description="Transposase IS204/IS1001/IS1096/IS1165 DDE" evidence="1">
    <location>
        <begin position="163"/>
        <end position="419"/>
    </location>
</feature>
<evidence type="ECO:0000313" key="8">
    <source>
        <dbReference type="EMBL" id="MBG6123199.1"/>
    </source>
</evidence>
<feature type="domain" description="Transposase IS204/IS1001/IS1096/IS1165 zinc-finger" evidence="2">
    <location>
        <begin position="44"/>
        <end position="85"/>
    </location>
</feature>
<gene>
    <name evidence="3" type="ORF">IW254_000155</name>
    <name evidence="4" type="ORF">IW254_000258</name>
    <name evidence="5" type="ORF">IW254_001663</name>
    <name evidence="6" type="ORF">IW254_001890</name>
    <name evidence="7" type="ORF">IW254_002158</name>
    <name evidence="8" type="ORF">IW254_002168</name>
</gene>
<dbReference type="PANTHER" id="PTHR33498">
    <property type="entry name" value="TRANSPOSASE FOR INSERTION SEQUENCE ELEMENT IS1557"/>
    <property type="match status" value="1"/>
</dbReference>
<evidence type="ECO:0000313" key="7">
    <source>
        <dbReference type="EMBL" id="MBG6123189.1"/>
    </source>
</evidence>
<comment type="caution">
    <text evidence="5">The sequence shown here is derived from an EMBL/GenBank/DDBJ whole genome shotgun (WGS) entry which is preliminary data.</text>
</comment>
<proteinExistence type="predicted"/>
<dbReference type="InterPro" id="IPR002560">
    <property type="entry name" value="Transposase_DDE"/>
</dbReference>
<dbReference type="EMBL" id="JADOUE010000001">
    <property type="protein sequence ID" value="MBG6121186.1"/>
    <property type="molecule type" value="Genomic_DNA"/>
</dbReference>
<evidence type="ECO:0000259" key="1">
    <source>
        <dbReference type="Pfam" id="PF01610"/>
    </source>
</evidence>
<organism evidence="5 9">
    <name type="scientific">Corynebacterium aquatimens</name>
    <dbReference type="NCBI Taxonomy" id="1190508"/>
    <lineage>
        <taxon>Bacteria</taxon>
        <taxon>Bacillati</taxon>
        <taxon>Actinomycetota</taxon>
        <taxon>Actinomycetes</taxon>
        <taxon>Mycobacteriales</taxon>
        <taxon>Corynebacteriaceae</taxon>
        <taxon>Corynebacterium</taxon>
    </lineage>
</organism>
<dbReference type="NCBIfam" id="NF033550">
    <property type="entry name" value="transpos_ISL3"/>
    <property type="match status" value="1"/>
</dbReference>
<dbReference type="EMBL" id="JADOUE010000001">
    <property type="protein sequence ID" value="MBG6122694.1"/>
    <property type="molecule type" value="Genomic_DNA"/>
</dbReference>
<dbReference type="Pfam" id="PF14690">
    <property type="entry name" value="Zn_ribbon_ISL3"/>
    <property type="match status" value="1"/>
</dbReference>
<sequence length="434" mass="49006">MQPSSNIVADTICRTAELGLAITNAAHNDECTVIDCETLDPINACPSCQQPGLLRDHTYRQLVDLPVVGFPTRLRVRVPRYLCSNDSCAQQIFRASLSCADDRSKVTHRVVRWILQRLAIDRMSVAATAKALGISWQLTCDLALSMARALVADPDHLAGVRVIGVDEHKWAHNRKAAGGGFVTVIVDMTYQHTGQPARLLDVIPGRSAEVLTRWINQRPKIFRDQVEVITMDGFQGYATAADEALPQARRVMDPFHVVRLAGDKVTACRQRLQRETYGRRGRTNDPLYKNRRTMLTRIDFLTGEQQHRLDVLFNYDDDYAVLQETWLVYQEIIDCYEDPNKTRAKTKMRRLINRLRGLRQAGLDELAQLGRTLHKRRADILAFFDIGASNGPVEAINGRLEHLRGIALGFRNINHYILRCLIHSGGLQPKINAL</sequence>
<evidence type="ECO:0000259" key="2">
    <source>
        <dbReference type="Pfam" id="PF14690"/>
    </source>
</evidence>
<dbReference type="EMBL" id="JADOUE010000001">
    <property type="protein sequence ID" value="MBG6122921.1"/>
    <property type="molecule type" value="Genomic_DNA"/>
</dbReference>
<evidence type="ECO:0000313" key="3">
    <source>
        <dbReference type="EMBL" id="MBG6121186.1"/>
    </source>
</evidence>
<dbReference type="RefSeq" id="WP_196823808.1">
    <property type="nucleotide sequence ID" value="NZ_CP046980.1"/>
</dbReference>
<protein>
    <submittedName>
        <fullName evidence="5">Transposase</fullName>
    </submittedName>
</protein>
<dbReference type="Pfam" id="PF01610">
    <property type="entry name" value="DDE_Tnp_ISL3"/>
    <property type="match status" value="1"/>
</dbReference>
<dbReference type="Proteomes" id="UP000658613">
    <property type="component" value="Unassembled WGS sequence"/>
</dbReference>
<reference evidence="5" key="1">
    <citation type="submission" date="2020-11" db="EMBL/GenBank/DDBJ databases">
        <title>Sequencing the genomes of 1000 actinobacteria strains.</title>
        <authorList>
            <person name="Klenk H.-P."/>
        </authorList>
    </citation>
    <scope>NUCLEOTIDE SEQUENCE</scope>
    <source>
        <strain evidence="5">DSM 45632</strain>
    </source>
</reference>
<dbReference type="PANTHER" id="PTHR33498:SF1">
    <property type="entry name" value="TRANSPOSASE FOR INSERTION SEQUENCE ELEMENT IS1557"/>
    <property type="match status" value="1"/>
</dbReference>
<dbReference type="InterPro" id="IPR029261">
    <property type="entry name" value="Transposase_Znf"/>
</dbReference>
<dbReference type="EMBL" id="JADOUE010000001">
    <property type="protein sequence ID" value="MBG6121289.1"/>
    <property type="molecule type" value="Genomic_DNA"/>
</dbReference>
<name>A0A931DWA9_9CORY</name>
<evidence type="ECO:0000313" key="4">
    <source>
        <dbReference type="EMBL" id="MBG6121289.1"/>
    </source>
</evidence>
<accession>A0A931DWA9</accession>
<evidence type="ECO:0000313" key="5">
    <source>
        <dbReference type="EMBL" id="MBG6122694.1"/>
    </source>
</evidence>
<keyword evidence="9" id="KW-1185">Reference proteome</keyword>
<dbReference type="InterPro" id="IPR047951">
    <property type="entry name" value="Transpos_ISL3"/>
</dbReference>
<evidence type="ECO:0000313" key="6">
    <source>
        <dbReference type="EMBL" id="MBG6122921.1"/>
    </source>
</evidence>
<dbReference type="AlphaFoldDB" id="A0A931DWA9"/>
<evidence type="ECO:0000313" key="9">
    <source>
        <dbReference type="Proteomes" id="UP000658613"/>
    </source>
</evidence>
<dbReference type="EMBL" id="JADOUE010000001">
    <property type="protein sequence ID" value="MBG6123189.1"/>
    <property type="molecule type" value="Genomic_DNA"/>
</dbReference>